<evidence type="ECO:0000313" key="1">
    <source>
        <dbReference type="EMBL" id="CAA9564690.1"/>
    </source>
</evidence>
<reference evidence="1" key="1">
    <citation type="submission" date="2020-02" db="EMBL/GenBank/DDBJ databases">
        <authorList>
            <person name="Meier V. D."/>
        </authorList>
    </citation>
    <scope>NUCLEOTIDE SEQUENCE</scope>
    <source>
        <strain evidence="1">AVDCRST_MAG73</strain>
    </source>
</reference>
<dbReference type="AlphaFoldDB" id="A0A6J4UZZ4"/>
<proteinExistence type="predicted"/>
<dbReference type="InterPro" id="IPR009467">
    <property type="entry name" value="Glycolipid-bd_prot_put"/>
</dbReference>
<dbReference type="EMBL" id="CADCWE010000262">
    <property type="protein sequence ID" value="CAA9564690.1"/>
    <property type="molecule type" value="Genomic_DNA"/>
</dbReference>
<sequence length="195" mass="21747">MVPFPHQPIDVRWTPWVEPGIEHLRLTITDHGILADGAIVSVWDGEPARLRYRIRCDAAWRVRSVRIGSLGTGGARVHLDADGEGRWTDETGARVPTLDGCLDVDIAATPFTNTLPIRRLGLRPGDRRDIAVAYVAVPGLAVSREPQRYECIEARADGARHRFTALDGGFTTELPTDADGMVEDYPLLFRRVWQR</sequence>
<dbReference type="SUPFAM" id="SSF159275">
    <property type="entry name" value="PA1994-like"/>
    <property type="match status" value="1"/>
</dbReference>
<gene>
    <name evidence="1" type="ORF">AVDCRST_MAG73-4051</name>
</gene>
<accession>A0A6J4UZZ4</accession>
<protein>
    <submittedName>
        <fullName evidence="1">Uncharacterized protein</fullName>
    </submittedName>
</protein>
<organism evidence="1">
    <name type="scientific">uncultured Thermomicrobiales bacterium</name>
    <dbReference type="NCBI Taxonomy" id="1645740"/>
    <lineage>
        <taxon>Bacteria</taxon>
        <taxon>Pseudomonadati</taxon>
        <taxon>Thermomicrobiota</taxon>
        <taxon>Thermomicrobia</taxon>
        <taxon>Thermomicrobiales</taxon>
        <taxon>environmental samples</taxon>
    </lineage>
</organism>
<name>A0A6J4UZZ4_9BACT</name>
<dbReference type="Pfam" id="PF06475">
    <property type="entry name" value="Glycolipid_bind"/>
    <property type="match status" value="1"/>
</dbReference>